<dbReference type="InterPro" id="IPR001345">
    <property type="entry name" value="PG/BPGM_mutase_AS"/>
</dbReference>
<dbReference type="PANTHER" id="PTHR48100">
    <property type="entry name" value="BROAD-SPECIFICITY PHOSPHATASE YOR283W-RELATED"/>
    <property type="match status" value="1"/>
</dbReference>
<dbReference type="GO" id="GO:0016853">
    <property type="term" value="F:isomerase activity"/>
    <property type="evidence" value="ECO:0007669"/>
    <property type="project" value="UniProtKB-KW"/>
</dbReference>
<evidence type="ECO:0000313" key="4">
    <source>
        <dbReference type="EMBL" id="MPL78656.1"/>
    </source>
</evidence>
<organism evidence="4">
    <name type="scientific">bioreactor metagenome</name>
    <dbReference type="NCBI Taxonomy" id="1076179"/>
    <lineage>
        <taxon>unclassified sequences</taxon>
        <taxon>metagenomes</taxon>
        <taxon>ecological metagenomes</taxon>
    </lineage>
</organism>
<dbReference type="GO" id="GO:0016791">
    <property type="term" value="F:phosphatase activity"/>
    <property type="evidence" value="ECO:0007669"/>
    <property type="project" value="TreeGrafter"/>
</dbReference>
<protein>
    <submittedName>
        <fullName evidence="4">Phosphoglycerate mutase GpmB</fullName>
        <ecNumber evidence="4">5.4.2.-</ecNumber>
    </submittedName>
</protein>
<dbReference type="AlphaFoldDB" id="A0A644UI17"/>
<dbReference type="SMART" id="SM00855">
    <property type="entry name" value="PGAM"/>
    <property type="match status" value="1"/>
</dbReference>
<feature type="region of interest" description="Disordered" evidence="3">
    <location>
        <begin position="1"/>
        <end position="22"/>
    </location>
</feature>
<dbReference type="PROSITE" id="PS00175">
    <property type="entry name" value="PG_MUTASE"/>
    <property type="match status" value="1"/>
</dbReference>
<sequence>MKSQILYSHRNEGGTPGKAPLEPWTPSVIADGRFFAPLTKPVNVYVLRHGQSEGNATGTFQGKLDFTLDERGREQAKAAASWLAGQSIDTIVASPQKRAAETAGFIASACGIEEIRFLGSLVEVDVGVFAGLTWESSKVRYPHVFEEFQYRSWDAVPGAESSEELYQRAITSWAAIRDLAEKGAEKICCVSHGGLIQWLMRSTFGATSWLPLIPTSNCGISRFDIEPTTREKPVFIQWGMINFKAPGSGKEAKPVF</sequence>
<dbReference type="Pfam" id="PF00300">
    <property type="entry name" value="His_Phos_1"/>
    <property type="match status" value="1"/>
</dbReference>
<dbReference type="InterPro" id="IPR013078">
    <property type="entry name" value="His_Pase_superF_clade-1"/>
</dbReference>
<dbReference type="SUPFAM" id="SSF53254">
    <property type="entry name" value="Phosphoglycerate mutase-like"/>
    <property type="match status" value="1"/>
</dbReference>
<name>A0A644UI17_9ZZZZ</name>
<dbReference type="EC" id="5.4.2.-" evidence="4"/>
<evidence type="ECO:0000256" key="3">
    <source>
        <dbReference type="SAM" id="MobiDB-lite"/>
    </source>
</evidence>
<dbReference type="EMBL" id="VSSQ01000118">
    <property type="protein sequence ID" value="MPL78656.1"/>
    <property type="molecule type" value="Genomic_DNA"/>
</dbReference>
<evidence type="ECO:0000256" key="2">
    <source>
        <dbReference type="ARBA" id="ARBA00023235"/>
    </source>
</evidence>
<comment type="caution">
    <text evidence="4">The sequence shown here is derived from an EMBL/GenBank/DDBJ whole genome shotgun (WGS) entry which is preliminary data.</text>
</comment>
<dbReference type="InterPro" id="IPR029033">
    <property type="entry name" value="His_PPase_superfam"/>
</dbReference>
<dbReference type="PANTHER" id="PTHR48100:SF1">
    <property type="entry name" value="HISTIDINE PHOSPHATASE FAMILY PROTEIN-RELATED"/>
    <property type="match status" value="1"/>
</dbReference>
<proteinExistence type="predicted"/>
<dbReference type="GO" id="GO:0005737">
    <property type="term" value="C:cytoplasm"/>
    <property type="evidence" value="ECO:0007669"/>
    <property type="project" value="TreeGrafter"/>
</dbReference>
<keyword evidence="1" id="KW-0324">Glycolysis</keyword>
<accession>A0A644UI17</accession>
<dbReference type="CDD" id="cd07067">
    <property type="entry name" value="HP_PGM_like"/>
    <property type="match status" value="1"/>
</dbReference>
<dbReference type="InterPro" id="IPR050275">
    <property type="entry name" value="PGM_Phosphatase"/>
</dbReference>
<reference evidence="4" key="1">
    <citation type="submission" date="2019-08" db="EMBL/GenBank/DDBJ databases">
        <authorList>
            <person name="Kucharzyk K."/>
            <person name="Murdoch R.W."/>
            <person name="Higgins S."/>
            <person name="Loffler F."/>
        </authorList>
    </citation>
    <scope>NUCLEOTIDE SEQUENCE</scope>
</reference>
<keyword evidence="2 4" id="KW-0413">Isomerase</keyword>
<gene>
    <name evidence="4" type="primary">gpmB_1</name>
    <name evidence="4" type="ORF">SDC9_24526</name>
</gene>
<evidence type="ECO:0000256" key="1">
    <source>
        <dbReference type="ARBA" id="ARBA00023152"/>
    </source>
</evidence>
<dbReference type="Gene3D" id="3.40.50.1240">
    <property type="entry name" value="Phosphoglycerate mutase-like"/>
    <property type="match status" value="1"/>
</dbReference>